<dbReference type="InterPro" id="IPR009057">
    <property type="entry name" value="Homeodomain-like_sf"/>
</dbReference>
<evidence type="ECO:0000256" key="3">
    <source>
        <dbReference type="ARBA" id="ARBA00023155"/>
    </source>
</evidence>
<evidence type="ECO:0000313" key="8">
    <source>
        <dbReference type="Ensembl" id="ENSTMTP00000008177.1"/>
    </source>
</evidence>
<comment type="subcellular location">
    <subcellularLocation>
        <location evidence="1 5 6">Nucleus</location>
    </subcellularLocation>
</comment>
<dbReference type="InterPro" id="IPR051306">
    <property type="entry name" value="Homeobox_regulator"/>
</dbReference>
<dbReference type="Proteomes" id="UP000472274">
    <property type="component" value="Unplaced"/>
</dbReference>
<dbReference type="SMART" id="SM00389">
    <property type="entry name" value="HOX"/>
    <property type="match status" value="1"/>
</dbReference>
<evidence type="ECO:0000313" key="9">
    <source>
        <dbReference type="Proteomes" id="UP000472274"/>
    </source>
</evidence>
<keyword evidence="9" id="KW-1185">Reference proteome</keyword>
<dbReference type="GO" id="GO:0005634">
    <property type="term" value="C:nucleus"/>
    <property type="evidence" value="ECO:0007669"/>
    <property type="project" value="UniProtKB-SubCell"/>
</dbReference>
<dbReference type="PANTHER" id="PTHR46123:SF4">
    <property type="entry name" value="MIX-TYPE HOMEOBOX GENE 1-RELATED"/>
    <property type="match status" value="1"/>
</dbReference>
<dbReference type="PROSITE" id="PS50071">
    <property type="entry name" value="HOMEOBOX_2"/>
    <property type="match status" value="1"/>
</dbReference>
<evidence type="ECO:0000259" key="7">
    <source>
        <dbReference type="PROSITE" id="PS50071"/>
    </source>
</evidence>
<dbReference type="GO" id="GO:0000977">
    <property type="term" value="F:RNA polymerase II transcription regulatory region sequence-specific DNA binding"/>
    <property type="evidence" value="ECO:0007669"/>
    <property type="project" value="TreeGrafter"/>
</dbReference>
<dbReference type="AlphaFoldDB" id="A0A674IK75"/>
<dbReference type="Pfam" id="PF00046">
    <property type="entry name" value="Homeodomain"/>
    <property type="match status" value="1"/>
</dbReference>
<accession>A0A674IK75</accession>
<evidence type="ECO:0000256" key="1">
    <source>
        <dbReference type="ARBA" id="ARBA00004123"/>
    </source>
</evidence>
<evidence type="ECO:0000256" key="6">
    <source>
        <dbReference type="RuleBase" id="RU000682"/>
    </source>
</evidence>
<dbReference type="InParanoid" id="A0A674IK75"/>
<feature type="domain" description="Homeobox" evidence="7">
    <location>
        <begin position="13"/>
        <end position="61"/>
    </location>
</feature>
<evidence type="ECO:0000256" key="2">
    <source>
        <dbReference type="ARBA" id="ARBA00023125"/>
    </source>
</evidence>
<proteinExistence type="predicted"/>
<reference evidence="8" key="1">
    <citation type="submission" date="2025-08" db="UniProtKB">
        <authorList>
            <consortium name="Ensembl"/>
        </authorList>
    </citation>
    <scope>IDENTIFICATION</scope>
</reference>
<dbReference type="SUPFAM" id="SSF46689">
    <property type="entry name" value="Homeodomain-like"/>
    <property type="match status" value="1"/>
</dbReference>
<feature type="DNA-binding region" description="Homeobox" evidence="5">
    <location>
        <begin position="15"/>
        <end position="62"/>
    </location>
</feature>
<dbReference type="CDD" id="cd00086">
    <property type="entry name" value="homeodomain"/>
    <property type="match status" value="1"/>
</dbReference>
<keyword evidence="2 5" id="KW-0238">DNA-binding</keyword>
<dbReference type="GeneTree" id="ENSGT00950000185845"/>
<dbReference type="GO" id="GO:0000981">
    <property type="term" value="F:DNA-binding transcription factor activity, RNA polymerase II-specific"/>
    <property type="evidence" value="ECO:0007669"/>
    <property type="project" value="TreeGrafter"/>
</dbReference>
<evidence type="ECO:0000256" key="5">
    <source>
        <dbReference type="PROSITE-ProRule" id="PRU00108"/>
    </source>
</evidence>
<name>A0A674IK75_9SAUR</name>
<keyword evidence="4 5" id="KW-0539">Nucleus</keyword>
<dbReference type="Ensembl" id="ENSTMTT00000008448.1">
    <property type="protein sequence ID" value="ENSTMTP00000008177.1"/>
    <property type="gene ID" value="ENSTMTG00000005955.1"/>
</dbReference>
<reference evidence="8" key="2">
    <citation type="submission" date="2025-09" db="UniProtKB">
        <authorList>
            <consortium name="Ensembl"/>
        </authorList>
    </citation>
    <scope>IDENTIFICATION</scope>
</reference>
<protein>
    <recommendedName>
        <fullName evidence="7">Homeobox domain-containing protein</fullName>
    </recommendedName>
</protein>
<organism evidence="8 9">
    <name type="scientific">Terrapene triunguis</name>
    <name type="common">Three-toed box turtle</name>
    <dbReference type="NCBI Taxonomy" id="2587831"/>
    <lineage>
        <taxon>Eukaryota</taxon>
        <taxon>Metazoa</taxon>
        <taxon>Chordata</taxon>
        <taxon>Craniata</taxon>
        <taxon>Vertebrata</taxon>
        <taxon>Euteleostomi</taxon>
        <taxon>Archelosauria</taxon>
        <taxon>Testudinata</taxon>
        <taxon>Testudines</taxon>
        <taxon>Cryptodira</taxon>
        <taxon>Durocryptodira</taxon>
        <taxon>Testudinoidea</taxon>
        <taxon>Emydidae</taxon>
        <taxon>Terrapene</taxon>
    </lineage>
</organism>
<sequence>DMIKHFVPIGCSRGGRRKRTTFSKTQLDLLVKTFERDPYPGITVRERLSSLTEIPESRIQVSALVICYNVCSTPCLLVNEAFRITDVMPLCKQTTPDLTLRCPLIASAPRTGPGTLFRGRSQQARPRYVSSCGVTIQTEPSLRQIIPQMSVRPVVLNQGYTNIFYGGTSIQLDILPSFTTHYVKKHQPSQYKLKFHTITLYFSINYTLKCKYNIYI</sequence>
<keyword evidence="3 5" id="KW-0371">Homeobox</keyword>
<dbReference type="Gene3D" id="1.10.10.60">
    <property type="entry name" value="Homeodomain-like"/>
    <property type="match status" value="1"/>
</dbReference>
<evidence type="ECO:0000256" key="4">
    <source>
        <dbReference type="ARBA" id="ARBA00023242"/>
    </source>
</evidence>
<dbReference type="InterPro" id="IPR001356">
    <property type="entry name" value="HD"/>
</dbReference>
<dbReference type="PANTHER" id="PTHR46123">
    <property type="entry name" value="MIX-TYPE HOMEOBOX GENE 1-RELATED"/>
    <property type="match status" value="1"/>
</dbReference>